<evidence type="ECO:0000256" key="2">
    <source>
        <dbReference type="ARBA" id="ARBA00006576"/>
    </source>
</evidence>
<evidence type="ECO:0000256" key="4">
    <source>
        <dbReference type="ARBA" id="ARBA00022801"/>
    </source>
</evidence>
<dbReference type="NCBIfam" id="NF041025">
    <property type="entry name" value="antiphage_deaminase"/>
    <property type="match status" value="1"/>
</dbReference>
<reference evidence="7 9" key="3">
    <citation type="journal article" date="2008" name="Appl. Environ. Microbiol.">
        <title>Complete genome sequence of Nitrosospira multiformis, an ammonia-oxidizing bacterium from the soil environment.</title>
        <authorList>
            <person name="Norton J.M."/>
            <person name="Klotz M.G."/>
            <person name="Stein L.Y."/>
            <person name="Arp D.J."/>
            <person name="Bottomley P.J."/>
            <person name="Chain P.S."/>
            <person name="Hauser L.J."/>
            <person name="Land M.L."/>
            <person name="Larimer F.W."/>
            <person name="Shin M.W."/>
            <person name="Starkenburg S.R."/>
        </authorList>
    </citation>
    <scope>NUCLEOTIDE SEQUENCE [LARGE SCALE GENOMIC DNA]</scope>
    <source>
        <strain evidence="7">ATCC 25196</strain>
        <strain evidence="9">ATCC 25196 / NCIMB 11849 / C 71</strain>
    </source>
</reference>
<dbReference type="AlphaFoldDB" id="Q2YCU3"/>
<reference evidence="9" key="2">
    <citation type="submission" date="2005-08" db="EMBL/GenBank/DDBJ databases">
        <title>Complete sequence of chromosome 1 of Nitrosospira multiformis ATCC 25196.</title>
        <authorList>
            <person name="Copeland A."/>
            <person name="Lucas S."/>
            <person name="Lapidus A."/>
            <person name="Barry K."/>
            <person name="Detter J.C."/>
            <person name="Glavina T."/>
            <person name="Hammon N."/>
            <person name="Israni S."/>
            <person name="Pitluck S."/>
            <person name="Chain P."/>
            <person name="Malfatti S."/>
            <person name="Shin M."/>
            <person name="Vergez L."/>
            <person name="Schmutz J."/>
            <person name="Larimer F."/>
            <person name="Land M."/>
            <person name="Hauser L."/>
            <person name="Kyrpides N."/>
            <person name="Lykidis A."/>
            <person name="Richardson P."/>
        </authorList>
    </citation>
    <scope>NUCLEOTIDE SEQUENCE [LARGE SCALE GENOMIC DNA]</scope>
    <source>
        <strain evidence="9">ATCC 25196 / NCIMB 11849 / C 71</strain>
    </source>
</reference>
<dbReference type="EMBL" id="FNVK01000032">
    <property type="protein sequence ID" value="SEG11887.1"/>
    <property type="molecule type" value="Genomic_DNA"/>
</dbReference>
<reference evidence="7" key="1">
    <citation type="submission" date="2005-08" db="EMBL/GenBank/DDBJ databases">
        <title>Complete sequence of Chromosome 1 of Nitrosospira multiformis ATCC 25196.</title>
        <authorList>
            <consortium name="US DOE Joint Genome Institute"/>
            <person name="Copeland A."/>
            <person name="Lucas S."/>
            <person name="Lapidus A."/>
            <person name="Barry K."/>
            <person name="Detter J.C."/>
            <person name="Glavina T."/>
            <person name="Hammon N."/>
            <person name="Israni S."/>
            <person name="Pitluck S."/>
            <person name="Chain P."/>
            <person name="Malfatti S."/>
            <person name="Shin M."/>
            <person name="Vergez L."/>
            <person name="Schmutz J."/>
            <person name="Larimer F."/>
            <person name="Land M."/>
            <person name="Hauser L."/>
            <person name="Kyrpides N."/>
            <person name="Lykidis A."/>
            <person name="Richardson P."/>
        </authorList>
    </citation>
    <scope>NUCLEOTIDE SEQUENCE</scope>
    <source>
        <strain evidence="7">ATCC 25196</strain>
    </source>
</reference>
<keyword evidence="3" id="KW-0479">Metal-binding</keyword>
<comment type="cofactor">
    <cofactor evidence="1">
        <name>Zn(2+)</name>
        <dbReference type="ChEBI" id="CHEBI:29105"/>
    </cofactor>
</comment>
<dbReference type="RefSeq" id="WP_011379483.1">
    <property type="nucleotide sequence ID" value="NC_007614.1"/>
</dbReference>
<evidence type="ECO:0000313" key="8">
    <source>
        <dbReference type="EMBL" id="SEG11887.1"/>
    </source>
</evidence>
<name>Q2YCU3_NITMU</name>
<evidence type="ECO:0000256" key="1">
    <source>
        <dbReference type="ARBA" id="ARBA00001947"/>
    </source>
</evidence>
<dbReference type="GO" id="GO:0004132">
    <property type="term" value="F:dCMP deaminase activity"/>
    <property type="evidence" value="ECO:0007669"/>
    <property type="project" value="TreeGrafter"/>
</dbReference>
<proteinExistence type="inferred from homology"/>
<evidence type="ECO:0000313" key="10">
    <source>
        <dbReference type="Proteomes" id="UP000236751"/>
    </source>
</evidence>
<dbReference type="STRING" id="323848.Nmul_A0119"/>
<dbReference type="Gene3D" id="3.40.140.10">
    <property type="entry name" value="Cytidine Deaminase, domain 2"/>
    <property type="match status" value="1"/>
</dbReference>
<dbReference type="InterPro" id="IPR016193">
    <property type="entry name" value="Cytidine_deaminase-like"/>
</dbReference>
<dbReference type="InterPro" id="IPR016192">
    <property type="entry name" value="APOBEC/CMP_deaminase_Zn-bd"/>
</dbReference>
<comment type="similarity">
    <text evidence="2">Belongs to the cytidine and deoxycytidylate deaminase family.</text>
</comment>
<evidence type="ECO:0000256" key="5">
    <source>
        <dbReference type="ARBA" id="ARBA00022833"/>
    </source>
</evidence>
<evidence type="ECO:0000313" key="9">
    <source>
        <dbReference type="Proteomes" id="UP000002718"/>
    </source>
</evidence>
<dbReference type="KEGG" id="nmu:Nmul_A0119"/>
<dbReference type="PANTHER" id="PTHR11086">
    <property type="entry name" value="DEOXYCYTIDYLATE DEAMINASE-RELATED"/>
    <property type="match status" value="1"/>
</dbReference>
<feature type="domain" description="CMP/dCMP-type deaminase" evidence="6">
    <location>
        <begin position="221"/>
        <end position="408"/>
    </location>
</feature>
<dbReference type="InterPro" id="IPR035105">
    <property type="entry name" value="Deoxycytidylate_deaminase_dom"/>
</dbReference>
<dbReference type="SUPFAM" id="SSF53927">
    <property type="entry name" value="Cytidine deaminase-like"/>
    <property type="match status" value="1"/>
</dbReference>
<keyword evidence="9" id="KW-1185">Reference proteome</keyword>
<dbReference type="EMBL" id="CP000103">
    <property type="protein sequence ID" value="ABB73428.1"/>
    <property type="molecule type" value="Genomic_DNA"/>
</dbReference>
<evidence type="ECO:0000313" key="7">
    <source>
        <dbReference type="EMBL" id="ABB73428.1"/>
    </source>
</evidence>
<keyword evidence="4" id="KW-0378">Hydrolase</keyword>
<dbReference type="InterPro" id="IPR002125">
    <property type="entry name" value="CMP_dCMP_dom"/>
</dbReference>
<protein>
    <submittedName>
        <fullName evidence="7 8">Deoxycytidylate deaminase</fullName>
    </submittedName>
</protein>
<dbReference type="GO" id="GO:0008270">
    <property type="term" value="F:zinc ion binding"/>
    <property type="evidence" value="ECO:0007669"/>
    <property type="project" value="InterPro"/>
</dbReference>
<organism evidence="7 9">
    <name type="scientific">Nitrosospira multiformis (strain ATCC 25196 / NCIMB 11849 / C 71)</name>
    <dbReference type="NCBI Taxonomy" id="323848"/>
    <lineage>
        <taxon>Bacteria</taxon>
        <taxon>Pseudomonadati</taxon>
        <taxon>Pseudomonadota</taxon>
        <taxon>Betaproteobacteria</taxon>
        <taxon>Nitrosomonadales</taxon>
        <taxon>Nitrosomonadaceae</taxon>
        <taxon>Nitrosospira</taxon>
    </lineage>
</organism>
<dbReference type="InterPro" id="IPR015517">
    <property type="entry name" value="dCMP_deaminase-rel"/>
</dbReference>
<gene>
    <name evidence="7" type="ordered locus">Nmul_A0119</name>
    <name evidence="8" type="ORF">SAMN05216403_13218</name>
</gene>
<dbReference type="InterPro" id="IPR027417">
    <property type="entry name" value="P-loop_NTPase"/>
</dbReference>
<accession>Q2YCU3</accession>
<dbReference type="PROSITE" id="PS51747">
    <property type="entry name" value="CYT_DCMP_DEAMINASES_2"/>
    <property type="match status" value="1"/>
</dbReference>
<dbReference type="OrthoDB" id="9788517at2"/>
<keyword evidence="5" id="KW-0862">Zinc</keyword>
<evidence type="ECO:0000256" key="3">
    <source>
        <dbReference type="ARBA" id="ARBA00022723"/>
    </source>
</evidence>
<evidence type="ECO:0000259" key="6">
    <source>
        <dbReference type="PROSITE" id="PS51747"/>
    </source>
</evidence>
<dbReference type="CDD" id="cd01286">
    <property type="entry name" value="deoxycytidylate_deaminase"/>
    <property type="match status" value="1"/>
</dbReference>
<dbReference type="Gene3D" id="3.40.50.300">
    <property type="entry name" value="P-loop containing nucleotide triphosphate hydrolases"/>
    <property type="match status" value="1"/>
</dbReference>
<dbReference type="PROSITE" id="PS00903">
    <property type="entry name" value="CYT_DCMP_DEAMINASES_1"/>
    <property type="match status" value="1"/>
</dbReference>
<dbReference type="eggNOG" id="COG2131">
    <property type="taxonomic scope" value="Bacteria"/>
</dbReference>
<reference evidence="8 10" key="4">
    <citation type="submission" date="2016-10" db="EMBL/GenBank/DDBJ databases">
        <authorList>
            <person name="de Groot N.N."/>
        </authorList>
    </citation>
    <scope>NUCLEOTIDE SEQUENCE [LARGE SCALE GENOMIC DNA]</scope>
    <source>
        <strain evidence="8 10">Nl13</strain>
    </source>
</reference>
<dbReference type="PANTHER" id="PTHR11086:SF18">
    <property type="entry name" value="DEOXYCYTIDYLATE DEAMINASE"/>
    <property type="match status" value="1"/>
</dbReference>
<dbReference type="HOGENOM" id="CLU_029260_0_0_4"/>
<sequence length="489" mass="55275">MKIDNQLKNCELVLGIVAPVGVNLDDVQNRLESFFNQFLYEFHFIHISKLGQPYIEAPLPNLTELQRLDNGMNNGRFLRNKFKRGDFYALLAIKAINQKRASINGKTRLLKRYAHVIRSLKHPTEVETLRRVYGDGFFLLGVSSSIESRKYYLKNIKGVPEEEIDRLISRDDKEAGDFGQRTRDVFQLADAFVTTDDTARLSEQLSRILDLLFAAPVVSPTADEYAMFMAYAASLRSADLSRQVGAVISNVYNDIIATGANDVPRFGGGLYWPTDEDQRDYVLGKDSNEMEKREITLRIMKKLEPNSQKNDEYLIAEGKKILSDTGVLNISEYGRAVHAEMEAIISAARNGISIRGSTLYSTTYPCHNCAKHIVAAGISKVRYIEPYPKSYAIKLHEDSIEANGRGESKKVQFEAFVGIGPRRFVDLFSTSLSSGRKLIRKQDGRLVEWKRNSAELRVPMIPLSYLEAETCAVEELNEVLRHISNEILS</sequence>
<dbReference type="GO" id="GO:0005737">
    <property type="term" value="C:cytoplasm"/>
    <property type="evidence" value="ECO:0007669"/>
    <property type="project" value="TreeGrafter"/>
</dbReference>
<dbReference type="Pfam" id="PF00383">
    <property type="entry name" value="dCMP_cyt_deam_1"/>
    <property type="match status" value="1"/>
</dbReference>
<dbReference type="Proteomes" id="UP000236751">
    <property type="component" value="Unassembled WGS sequence"/>
</dbReference>
<dbReference type="Proteomes" id="UP000002718">
    <property type="component" value="Chromosome"/>
</dbReference>